<dbReference type="OrthoDB" id="7883760at2759"/>
<dbReference type="RefSeq" id="XP_051861269.1">
    <property type="nucleotide sequence ID" value="XM_052005309.1"/>
</dbReference>
<dbReference type="AlphaFoldDB" id="A0A9C6WFW0"/>
<protein>
    <submittedName>
        <fullName evidence="3">Uncharacterized protein LOC127565666</fullName>
    </submittedName>
</protein>
<sequence>MEENPPKIPRTYIKRQRNTNSFTTISDKTAIWQCEKRETLAEKMARFNIHDEQRRHFLNLDDAPKTEATDTPPDDYNNSSYLSHDPPIEEDTRFEPGRVESVQQCLAPLPYERTAQVRCTHEKMRPSSEEIWEMFKDFEAGGKAVWPVTCRIEKATSTDDIEEATPKRLLRQKAEKVPRISAEKQLQAAVLSISGDFEDWKVYVPESSSDEEENIPNSKDDQQADEKSNENAEEKTNEKPNEKSERKTDKKSDEKPEQTQDQIYDQAEQLKVETFYQSLGLSTALIYNSEYVQMLNMCATESGVSDVSVRLKAKVRNKVKQELQDESKDGVKAVLREASMTPTPFEELPKMLRTECSVNFERLDMYTRIDLDHHIDLCSLTDKKLPEQVEYDKYIHVVRLWIKDNKNAWFWENGACLIPNANERLVAQILEIGKFLGCKTKPRIRHSHIGRVLRFPWPIDVDKFCKYYGLSDPVLENDRKIGYYVHKNLEGVFAKVFASGLVEIYAMNPGESTEMLVLLDLLTNPRYADEE</sequence>
<evidence type="ECO:0000313" key="3">
    <source>
        <dbReference type="RefSeq" id="XP_051861269.1"/>
    </source>
</evidence>
<organism evidence="2 3">
    <name type="scientific">Drosophila albomicans</name>
    <name type="common">Fruit fly</name>
    <dbReference type="NCBI Taxonomy" id="7291"/>
    <lineage>
        <taxon>Eukaryota</taxon>
        <taxon>Metazoa</taxon>
        <taxon>Ecdysozoa</taxon>
        <taxon>Arthropoda</taxon>
        <taxon>Hexapoda</taxon>
        <taxon>Insecta</taxon>
        <taxon>Pterygota</taxon>
        <taxon>Neoptera</taxon>
        <taxon>Endopterygota</taxon>
        <taxon>Diptera</taxon>
        <taxon>Brachycera</taxon>
        <taxon>Muscomorpha</taxon>
        <taxon>Ephydroidea</taxon>
        <taxon>Drosophilidae</taxon>
        <taxon>Drosophila</taxon>
    </lineage>
</organism>
<evidence type="ECO:0000313" key="2">
    <source>
        <dbReference type="Proteomes" id="UP000515160"/>
    </source>
</evidence>
<name>A0A9C6WFW0_DROAB</name>
<feature type="region of interest" description="Disordered" evidence="1">
    <location>
        <begin position="58"/>
        <end position="85"/>
    </location>
</feature>
<proteinExistence type="predicted"/>
<dbReference type="CTD" id="40109"/>
<feature type="compositionally biased region" description="Basic and acidic residues" evidence="1">
    <location>
        <begin position="58"/>
        <end position="68"/>
    </location>
</feature>
<feature type="region of interest" description="Disordered" evidence="1">
    <location>
        <begin position="206"/>
        <end position="261"/>
    </location>
</feature>
<dbReference type="GeneID" id="127565666"/>
<evidence type="ECO:0000256" key="1">
    <source>
        <dbReference type="SAM" id="MobiDB-lite"/>
    </source>
</evidence>
<reference evidence="3" key="1">
    <citation type="submission" date="2025-08" db="UniProtKB">
        <authorList>
            <consortium name="RefSeq"/>
        </authorList>
    </citation>
    <scope>IDENTIFICATION</scope>
    <source>
        <strain evidence="3">15112-1751.03</strain>
        <tissue evidence="3">Whole Adult</tissue>
    </source>
</reference>
<keyword evidence="2" id="KW-1185">Reference proteome</keyword>
<accession>A0A9C6WFW0</accession>
<gene>
    <name evidence="3" type="primary">LOC127565666</name>
</gene>
<feature type="compositionally biased region" description="Basic and acidic residues" evidence="1">
    <location>
        <begin position="218"/>
        <end position="258"/>
    </location>
</feature>
<dbReference type="Proteomes" id="UP000515160">
    <property type="component" value="Chromosome 3"/>
</dbReference>